<keyword evidence="7" id="KW-0479">Metal-binding</keyword>
<evidence type="ECO:0000259" key="15">
    <source>
        <dbReference type="Pfam" id="PF01406"/>
    </source>
</evidence>
<dbReference type="eggNOG" id="KOG2007">
    <property type="taxonomic scope" value="Eukaryota"/>
</dbReference>
<keyword evidence="12 17" id="KW-0030">Aminoacyl-tRNA synthetase</keyword>
<comment type="similarity">
    <text evidence="3">Belongs to the class-I aminoacyl-tRNA synthetase family.</text>
</comment>
<keyword evidence="6" id="KW-0436">Ligase</keyword>
<dbReference type="GO" id="GO:0004817">
    <property type="term" value="F:cysteine-tRNA ligase activity"/>
    <property type="evidence" value="ECO:0007669"/>
    <property type="project" value="UniProtKB-EC"/>
</dbReference>
<comment type="cofactor">
    <cofactor evidence="1">
        <name>Zn(2+)</name>
        <dbReference type="ChEBI" id="CHEBI:29105"/>
    </cofactor>
</comment>
<comment type="caution">
    <text evidence="17">The sequence shown here is derived from an EMBL/GenBank/DDBJ whole genome shotgun (WGS) entry which is preliminary data.</text>
</comment>
<feature type="region of interest" description="Disordered" evidence="14">
    <location>
        <begin position="716"/>
        <end position="735"/>
    </location>
</feature>
<dbReference type="FunCoup" id="G4T525">
    <property type="interactions" value="639"/>
</dbReference>
<gene>
    <name evidence="17" type="ORF">PIIN_00057</name>
</gene>
<dbReference type="GO" id="GO:0005524">
    <property type="term" value="F:ATP binding"/>
    <property type="evidence" value="ECO:0007669"/>
    <property type="project" value="UniProtKB-KW"/>
</dbReference>
<dbReference type="InterPro" id="IPR024909">
    <property type="entry name" value="Cys-tRNA/MSH_ligase"/>
</dbReference>
<dbReference type="InterPro" id="IPR015803">
    <property type="entry name" value="Cys-tRNA-ligase"/>
</dbReference>
<dbReference type="EMBL" id="CAFZ01000001">
    <property type="protein sequence ID" value="CCA66371.1"/>
    <property type="molecule type" value="Genomic_DNA"/>
</dbReference>
<name>G4T525_SERID</name>
<dbReference type="SUPFAM" id="SSF52374">
    <property type="entry name" value="Nucleotidylyl transferase"/>
    <property type="match status" value="1"/>
</dbReference>
<dbReference type="STRING" id="1109443.G4T525"/>
<evidence type="ECO:0000259" key="16">
    <source>
        <dbReference type="Pfam" id="PF09190"/>
    </source>
</evidence>
<dbReference type="GO" id="GO:0046872">
    <property type="term" value="F:metal ion binding"/>
    <property type="evidence" value="ECO:0007669"/>
    <property type="project" value="UniProtKB-KW"/>
</dbReference>
<reference evidence="17 18" key="1">
    <citation type="journal article" date="2011" name="PLoS Pathog.">
        <title>Endophytic Life Strategies Decoded by Genome and Transcriptome Analyses of the Mutualistic Root Symbiont Piriformospora indica.</title>
        <authorList>
            <person name="Zuccaro A."/>
            <person name="Lahrmann U."/>
            <person name="Guldener U."/>
            <person name="Langen G."/>
            <person name="Pfiffi S."/>
            <person name="Biedenkopf D."/>
            <person name="Wong P."/>
            <person name="Samans B."/>
            <person name="Grimm C."/>
            <person name="Basiewicz M."/>
            <person name="Murat C."/>
            <person name="Martin F."/>
            <person name="Kogel K.H."/>
        </authorList>
    </citation>
    <scope>NUCLEOTIDE SEQUENCE [LARGE SCALE GENOMIC DNA]</scope>
    <source>
        <strain evidence="17 18">DSM 11827</strain>
    </source>
</reference>
<evidence type="ECO:0000256" key="7">
    <source>
        <dbReference type="ARBA" id="ARBA00022723"/>
    </source>
</evidence>
<dbReference type="HAMAP" id="MF_00041">
    <property type="entry name" value="Cys_tRNA_synth"/>
    <property type="match status" value="1"/>
</dbReference>
<dbReference type="NCBIfam" id="TIGR00435">
    <property type="entry name" value="cysS"/>
    <property type="match status" value="1"/>
</dbReference>
<evidence type="ECO:0000313" key="18">
    <source>
        <dbReference type="Proteomes" id="UP000007148"/>
    </source>
</evidence>
<evidence type="ECO:0000256" key="11">
    <source>
        <dbReference type="ARBA" id="ARBA00022917"/>
    </source>
</evidence>
<keyword evidence="10" id="KW-0067">ATP-binding</keyword>
<evidence type="ECO:0000256" key="6">
    <source>
        <dbReference type="ARBA" id="ARBA00022598"/>
    </source>
</evidence>
<dbReference type="HOGENOM" id="CLU_013528_3_3_1"/>
<evidence type="ECO:0000256" key="10">
    <source>
        <dbReference type="ARBA" id="ARBA00022840"/>
    </source>
</evidence>
<organism evidence="17 18">
    <name type="scientific">Serendipita indica (strain DSM 11827)</name>
    <name type="common">Root endophyte fungus</name>
    <name type="synonym">Piriformospora indica</name>
    <dbReference type="NCBI Taxonomy" id="1109443"/>
    <lineage>
        <taxon>Eukaryota</taxon>
        <taxon>Fungi</taxon>
        <taxon>Dikarya</taxon>
        <taxon>Basidiomycota</taxon>
        <taxon>Agaricomycotina</taxon>
        <taxon>Agaricomycetes</taxon>
        <taxon>Sebacinales</taxon>
        <taxon>Serendipitaceae</taxon>
        <taxon>Serendipita</taxon>
    </lineage>
</organism>
<dbReference type="EC" id="6.1.1.16" evidence="4"/>
<dbReference type="Pfam" id="PF01406">
    <property type="entry name" value="tRNA-synt_1e"/>
    <property type="match status" value="1"/>
</dbReference>
<evidence type="ECO:0000313" key="17">
    <source>
        <dbReference type="EMBL" id="CCA66371.1"/>
    </source>
</evidence>
<evidence type="ECO:0000256" key="1">
    <source>
        <dbReference type="ARBA" id="ARBA00001947"/>
    </source>
</evidence>
<evidence type="ECO:0000256" key="12">
    <source>
        <dbReference type="ARBA" id="ARBA00023146"/>
    </source>
</evidence>
<dbReference type="InterPro" id="IPR009080">
    <property type="entry name" value="tRNAsynth_Ia_anticodon-bd"/>
</dbReference>
<keyword evidence="11" id="KW-0648">Protein biosynthesis</keyword>
<dbReference type="PANTHER" id="PTHR10890">
    <property type="entry name" value="CYSTEINYL-TRNA SYNTHETASE"/>
    <property type="match status" value="1"/>
</dbReference>
<proteinExistence type="inferred from homology"/>
<evidence type="ECO:0000256" key="2">
    <source>
        <dbReference type="ARBA" id="ARBA00004496"/>
    </source>
</evidence>
<keyword evidence="18" id="KW-1185">Reference proteome</keyword>
<evidence type="ECO:0000256" key="3">
    <source>
        <dbReference type="ARBA" id="ARBA00005594"/>
    </source>
</evidence>
<feature type="domain" description="Cysteinyl-tRNA synthetase class Ia DALR" evidence="16">
    <location>
        <begin position="529"/>
        <end position="585"/>
    </location>
</feature>
<dbReference type="AlphaFoldDB" id="G4T525"/>
<dbReference type="FunFam" id="1.20.120.1910:FF:000005">
    <property type="entry name" value="Cysteine-tRNA ligase, putative"/>
    <property type="match status" value="1"/>
</dbReference>
<dbReference type="PRINTS" id="PR00983">
    <property type="entry name" value="TRNASYNTHCYS"/>
</dbReference>
<accession>G4T525</accession>
<dbReference type="PANTHER" id="PTHR10890:SF3">
    <property type="entry name" value="CYSTEINE--TRNA LIGASE, CYTOPLASMIC"/>
    <property type="match status" value="1"/>
</dbReference>
<dbReference type="CDD" id="cd00672">
    <property type="entry name" value="CysRS_core"/>
    <property type="match status" value="1"/>
</dbReference>
<dbReference type="InterPro" id="IPR015273">
    <property type="entry name" value="Cys-tRNA-synt_Ia_DALR"/>
</dbReference>
<keyword evidence="9" id="KW-0862">Zinc</keyword>
<evidence type="ECO:0000256" key="5">
    <source>
        <dbReference type="ARBA" id="ARBA00022490"/>
    </source>
</evidence>
<keyword evidence="5" id="KW-0963">Cytoplasm</keyword>
<dbReference type="GO" id="GO:0005737">
    <property type="term" value="C:cytoplasm"/>
    <property type="evidence" value="ECO:0007669"/>
    <property type="project" value="UniProtKB-SubCell"/>
</dbReference>
<dbReference type="Gene3D" id="3.40.50.620">
    <property type="entry name" value="HUPs"/>
    <property type="match status" value="1"/>
</dbReference>
<keyword evidence="8" id="KW-0547">Nucleotide-binding</keyword>
<evidence type="ECO:0000256" key="8">
    <source>
        <dbReference type="ARBA" id="ARBA00022741"/>
    </source>
</evidence>
<dbReference type="Gene3D" id="1.20.120.1910">
    <property type="entry name" value="Cysteine-tRNA ligase, C-terminal anti-codon recognition domain"/>
    <property type="match status" value="1"/>
</dbReference>
<dbReference type="GO" id="GO:0006423">
    <property type="term" value="P:cysteinyl-tRNA aminoacylation"/>
    <property type="evidence" value="ECO:0007669"/>
    <property type="project" value="InterPro"/>
</dbReference>
<feature type="domain" description="tRNA synthetases class I catalytic" evidence="15">
    <location>
        <begin position="36"/>
        <end position="477"/>
    </location>
</feature>
<dbReference type="OMA" id="FHNDMKS"/>
<evidence type="ECO:0000256" key="4">
    <source>
        <dbReference type="ARBA" id="ARBA00012832"/>
    </source>
</evidence>
<evidence type="ECO:0000256" key="9">
    <source>
        <dbReference type="ARBA" id="ARBA00022833"/>
    </source>
</evidence>
<comment type="subcellular location">
    <subcellularLocation>
        <location evidence="2">Cytoplasm</location>
    </subcellularLocation>
</comment>
<sequence>MTSNAAKWFPPAPTTPKPTLKVYNSLTRQKEEFIPAAGNLVKWYNCGPTVYDASHMGHARNYVTQDILRRIMEDYFGYDVHLVMNITDIDDKIILRARHQYLIDDLKKRNPLLNQELIDMTQDSWEKYLKGKVLKSIPSAELEAQSSHLAAQWQYVQARVLDPSWLQEALQRDEKFSMHITTLETSFSALEVARMQMNAGSSSETAAATLIDKSKDTLALVLDEELKHTVSDPAIFRSTAAFWEDSFMADMARLRVKPPTTLTRVTEYVPEIVTFIEKIIANGFAYSGEDGNVWFDKAAFDGAPTQEWKHEYAKLAPWSRGNKALLAEGEGALTSYSSKRSPEDFALWKASKAGEPAWPSPWGQGRPGWHIECSVMATDILGESMDIHSGGIDLLFPHHDNELAQSEAYHNNVQWVNYFLHTGHLHIAGLKMSKSLKNFITIEEMLETWTPRQVRLSFLLQLWNSRLDWNESLQTEVKARETALDNFFVQTKALVSEWDAAPTPQNGTWKYGKDEKDLAAELYRAQHTFRTALCDSFNTPQAVQALNDLVSYTNVYLKRGRSATNISSIRQVAGWITKMLRMFGLGEGSPQEIGWGASTSASGGEDVSADKETVLMPYLRALSTFRDEVRKKAMAKDPHSEFLELTDRLRDEDLVPLGVALDDQEDGKALVKLMPPSVLIKARDDKKALLAAKAAQKAAQKAAAAQQQLAKLEKGKLSPEEMFKPPNVPEGTYSEWDAKGIPVLDGKGEELSKGQSKKLAKAWEEQAKRHDAWLAHLSQREGQSKE</sequence>
<dbReference type="InterPro" id="IPR014729">
    <property type="entry name" value="Rossmann-like_a/b/a_fold"/>
</dbReference>
<dbReference type="Pfam" id="PF09190">
    <property type="entry name" value="DALR_2"/>
    <property type="match status" value="1"/>
</dbReference>
<evidence type="ECO:0000256" key="13">
    <source>
        <dbReference type="ARBA" id="ARBA00031499"/>
    </source>
</evidence>
<dbReference type="InterPro" id="IPR032678">
    <property type="entry name" value="tRNA-synt_1_cat_dom"/>
</dbReference>
<dbReference type="InParanoid" id="G4T525"/>
<evidence type="ECO:0000256" key="14">
    <source>
        <dbReference type="SAM" id="MobiDB-lite"/>
    </source>
</evidence>
<protein>
    <recommendedName>
        <fullName evidence="4">cysteine--tRNA ligase</fullName>
        <ecNumber evidence="4">6.1.1.16</ecNumber>
    </recommendedName>
    <alternativeName>
        <fullName evidence="13">Cysteinyl-tRNA synthetase</fullName>
    </alternativeName>
</protein>
<dbReference type="OrthoDB" id="438179at2759"/>
<dbReference type="SUPFAM" id="SSF47323">
    <property type="entry name" value="Anticodon-binding domain of a subclass of class I aminoacyl-tRNA synthetases"/>
    <property type="match status" value="1"/>
</dbReference>
<dbReference type="Proteomes" id="UP000007148">
    <property type="component" value="Unassembled WGS sequence"/>
</dbReference>